<keyword evidence="4" id="KW-1185">Reference proteome</keyword>
<proteinExistence type="predicted"/>
<dbReference type="GO" id="GO:0004523">
    <property type="term" value="F:RNA-DNA hybrid ribonuclease activity"/>
    <property type="evidence" value="ECO:0007669"/>
    <property type="project" value="InterPro"/>
</dbReference>
<feature type="domain" description="Reverse transcriptase" evidence="1">
    <location>
        <begin position="302"/>
        <end position="570"/>
    </location>
</feature>
<dbReference type="GO" id="GO:0042575">
    <property type="term" value="C:DNA polymerase complex"/>
    <property type="evidence" value="ECO:0007669"/>
    <property type="project" value="UniProtKB-ARBA"/>
</dbReference>
<dbReference type="PROSITE" id="PS50878">
    <property type="entry name" value="RT_POL"/>
    <property type="match status" value="1"/>
</dbReference>
<dbReference type="AlphaFoldDB" id="A0A4Y2E1Y7"/>
<evidence type="ECO:0000313" key="4">
    <source>
        <dbReference type="Proteomes" id="UP000499080"/>
    </source>
</evidence>
<dbReference type="Proteomes" id="UP000499080">
    <property type="component" value="Unassembled WGS sequence"/>
</dbReference>
<dbReference type="Gene3D" id="3.30.420.10">
    <property type="entry name" value="Ribonuclease H-like superfamily/Ribonuclease H"/>
    <property type="match status" value="1"/>
</dbReference>
<protein>
    <recommendedName>
        <fullName evidence="5">Retrovirus-related Pol polyprotein from type-1 retrotransposable element R1</fullName>
    </recommendedName>
</protein>
<dbReference type="Pfam" id="PF00075">
    <property type="entry name" value="RNase_H"/>
    <property type="match status" value="1"/>
</dbReference>
<dbReference type="CDD" id="cd09276">
    <property type="entry name" value="Rnase_HI_RT_non_LTR"/>
    <property type="match status" value="1"/>
</dbReference>
<dbReference type="SUPFAM" id="SSF56672">
    <property type="entry name" value="DNA/RNA polymerases"/>
    <property type="match status" value="1"/>
</dbReference>
<evidence type="ECO:0000313" key="3">
    <source>
        <dbReference type="EMBL" id="GBM22048.1"/>
    </source>
</evidence>
<dbReference type="GO" id="GO:0071897">
    <property type="term" value="P:DNA biosynthetic process"/>
    <property type="evidence" value="ECO:0007669"/>
    <property type="project" value="UniProtKB-ARBA"/>
</dbReference>
<dbReference type="InterPro" id="IPR036397">
    <property type="entry name" value="RNaseH_sf"/>
</dbReference>
<dbReference type="InterPro" id="IPR000477">
    <property type="entry name" value="RT_dom"/>
</dbReference>
<reference evidence="3 4" key="1">
    <citation type="journal article" date="2019" name="Sci. Rep.">
        <title>Orb-weaving spider Araneus ventricosus genome elucidates the spidroin gene catalogue.</title>
        <authorList>
            <person name="Kono N."/>
            <person name="Nakamura H."/>
            <person name="Ohtoshi R."/>
            <person name="Moran D.A.P."/>
            <person name="Shinohara A."/>
            <person name="Yoshida Y."/>
            <person name="Fujiwara M."/>
            <person name="Mori M."/>
            <person name="Tomita M."/>
            <person name="Arakawa K."/>
        </authorList>
    </citation>
    <scope>NUCLEOTIDE SEQUENCE [LARGE SCALE GENOMIC DNA]</scope>
</reference>
<evidence type="ECO:0008006" key="5">
    <source>
        <dbReference type="Google" id="ProtNLM"/>
    </source>
</evidence>
<organism evidence="3 4">
    <name type="scientific">Araneus ventricosus</name>
    <name type="common">Orbweaver spider</name>
    <name type="synonym">Epeira ventricosa</name>
    <dbReference type="NCBI Taxonomy" id="182803"/>
    <lineage>
        <taxon>Eukaryota</taxon>
        <taxon>Metazoa</taxon>
        <taxon>Ecdysozoa</taxon>
        <taxon>Arthropoda</taxon>
        <taxon>Chelicerata</taxon>
        <taxon>Arachnida</taxon>
        <taxon>Araneae</taxon>
        <taxon>Araneomorphae</taxon>
        <taxon>Entelegynae</taxon>
        <taxon>Araneoidea</taxon>
        <taxon>Araneidae</taxon>
        <taxon>Araneus</taxon>
    </lineage>
</organism>
<gene>
    <name evidence="3" type="primary">R1A1-elementORF2_559</name>
    <name evidence="3" type="ORF">AVEN_58142_1</name>
</gene>
<accession>A0A4Y2E1Y7</accession>
<dbReference type="OrthoDB" id="7695642at2759"/>
<name>A0A4Y2E1Y7_ARAVE</name>
<dbReference type="SUPFAM" id="SSF53098">
    <property type="entry name" value="Ribonuclease H-like"/>
    <property type="match status" value="1"/>
</dbReference>
<dbReference type="PANTHER" id="PTHR19446">
    <property type="entry name" value="REVERSE TRANSCRIPTASES"/>
    <property type="match status" value="1"/>
</dbReference>
<dbReference type="Pfam" id="PF00078">
    <property type="entry name" value="RVT_1"/>
    <property type="match status" value="1"/>
</dbReference>
<dbReference type="InterPro" id="IPR002156">
    <property type="entry name" value="RNaseH_domain"/>
</dbReference>
<dbReference type="InterPro" id="IPR012337">
    <property type="entry name" value="RNaseH-like_sf"/>
</dbReference>
<comment type="caution">
    <text evidence="3">The sequence shown here is derived from an EMBL/GenBank/DDBJ whole genome shotgun (WGS) entry which is preliminary data.</text>
</comment>
<dbReference type="InterPro" id="IPR043502">
    <property type="entry name" value="DNA/RNA_pol_sf"/>
</dbReference>
<dbReference type="PROSITE" id="PS50879">
    <property type="entry name" value="RNASE_H_1"/>
    <property type="match status" value="1"/>
</dbReference>
<sequence>LVQFAHVARFSSSRGIIGFSPPVLLSGLGRVNGTLGKEWRENLPYGEGGLGLPDGEAWSAGWGGTVCPMGKHDLPEGPWSARRGSMVCRMGKHGLPDGEACIARIHHKIIETCKLSYKTKKQKINKPPNWWTPELEIMKKRVSAFRRRAQRATEQKEDGRKKASQIYARERALYRRKLVKSRRRAWRKFCTEASNPYGPQYKAIFRKGKPPSDLFQQTSMQGTELEIATSILQTIYPETETGMVTATNRNTSNDRPFTLSELKHIIHKLNKSKAPGYDGIDNIILLQLLKAVPDLLLLLMNRCSELGLFPSCLKIGVVLLFYKEGKDQEDPKSYRPITLLPSLGKLLEKLTTQRLNYHLKVTDQQNPRQYGFKEGKSIDNALDSLLQNIDQHKKQKHHIAIVSIDIKGAFDSLKYPSIIEKIRKSSCPSNIQQILESLLENRTIVIPTNEGLAQQRQTRGCPQGSCSGPALWNLVADEVLGATFPENTTIQAFADDFLIVAAAESERKLGKAASDALKVFKAWSDKHDLQISVEKTKFLQISKLKRGPSVFWGDRRVKRTSVLKYLGVHIDKQLNWAHHLVQQGAKALQQQRSLIKIAGCTWGISAKFRAQLYRTVTERTLAHGVSAWGRYMSYKIKTKLDQIQRPFLLNITGAYRTSPTLALQVITGIQPLPIRLEMEANYIKLTRLRQDLTLEDNIYRAEDYEEKATGWSQHPATFLAEDQVSAEEEVILARSLNIFTDGSKMEHGVGAAFCAQDEQGHPLQTWQGKLRGNNSIFQAELAGIREAITYAERAHVETKIWSDSQSSLKAIANIKTTSPQAREIQDQLLANPQVRLGWIRAHVGHQGNEKADELAKAAITSTMAQEMHIPLPRSSIKRELNRKAMERWQLLWDRGKNGRSTHDVLPKVSNRLHNWPRQVTQFITGHGPFPAYLFRFGKHPDDLCACGQEGTPFHYATACPITESFHLKCPREEHKTAWHKSIVENVSISQKVVKLIDFMALNEHLVKSEHG</sequence>
<evidence type="ECO:0000259" key="1">
    <source>
        <dbReference type="PROSITE" id="PS50878"/>
    </source>
</evidence>
<evidence type="ECO:0000259" key="2">
    <source>
        <dbReference type="PROSITE" id="PS50879"/>
    </source>
</evidence>
<feature type="non-terminal residue" evidence="3">
    <location>
        <position position="1"/>
    </location>
</feature>
<dbReference type="EMBL" id="BGPR01091120">
    <property type="protein sequence ID" value="GBM22048.1"/>
    <property type="molecule type" value="Genomic_DNA"/>
</dbReference>
<dbReference type="GO" id="GO:0003676">
    <property type="term" value="F:nucleic acid binding"/>
    <property type="evidence" value="ECO:0007669"/>
    <property type="project" value="InterPro"/>
</dbReference>
<dbReference type="CDD" id="cd01650">
    <property type="entry name" value="RT_nLTR_like"/>
    <property type="match status" value="1"/>
</dbReference>
<feature type="domain" description="RNase H type-1" evidence="2">
    <location>
        <begin position="732"/>
        <end position="860"/>
    </location>
</feature>